<dbReference type="Proteomes" id="UP000252378">
    <property type="component" value="Unassembled WGS sequence"/>
</dbReference>
<evidence type="ECO:0000256" key="1">
    <source>
        <dbReference type="ARBA" id="ARBA00009981"/>
    </source>
</evidence>
<dbReference type="EMBL" id="PXUP01000009">
    <property type="protein sequence ID" value="RCH46296.1"/>
    <property type="molecule type" value="Genomic_DNA"/>
</dbReference>
<comment type="caution">
    <text evidence="4">The sequence shown here is derived from an EMBL/GenBank/DDBJ whole genome shotgun (WGS) entry which is preliminary data.</text>
</comment>
<accession>A0A367G8A3</accession>
<evidence type="ECO:0000313" key="6">
    <source>
        <dbReference type="Proteomes" id="UP000477010"/>
    </source>
</evidence>
<evidence type="ECO:0000313" key="5">
    <source>
        <dbReference type="Proteomes" id="UP000252378"/>
    </source>
</evidence>
<evidence type="ECO:0000256" key="2">
    <source>
        <dbReference type="RuleBase" id="RU362080"/>
    </source>
</evidence>
<dbReference type="SUPFAM" id="SSF143120">
    <property type="entry name" value="YefM-like"/>
    <property type="match status" value="1"/>
</dbReference>
<dbReference type="EMBL" id="WKQE01000010">
    <property type="protein sequence ID" value="MSC80810.1"/>
    <property type="molecule type" value="Genomic_DNA"/>
</dbReference>
<sequence>MPNIKPISDLRNYNEVLRDVEEGSPVFLTKNGRGKYAIVELRDYEKAQATIRLMSEIAKGRRSGEEKGCLTSEEMRAHFRARANEK</sequence>
<dbReference type="Proteomes" id="UP000477010">
    <property type="component" value="Unassembled WGS sequence"/>
</dbReference>
<dbReference type="RefSeq" id="WP_015537613.1">
    <property type="nucleotide sequence ID" value="NZ_CP157369.1"/>
</dbReference>
<evidence type="ECO:0000313" key="3">
    <source>
        <dbReference type="EMBL" id="MSC80810.1"/>
    </source>
</evidence>
<comment type="function">
    <text evidence="2">Antitoxin component of a type II toxin-antitoxin (TA) system.</text>
</comment>
<proteinExistence type="inferred from homology"/>
<comment type="similarity">
    <text evidence="1 2">Belongs to the phD/YefM antitoxin family.</text>
</comment>
<organism evidence="4 5">
    <name type="scientific">Faecalibacterium prausnitzii</name>
    <dbReference type="NCBI Taxonomy" id="853"/>
    <lineage>
        <taxon>Bacteria</taxon>
        <taxon>Bacillati</taxon>
        <taxon>Bacillota</taxon>
        <taxon>Clostridia</taxon>
        <taxon>Eubacteriales</taxon>
        <taxon>Oscillospiraceae</taxon>
        <taxon>Faecalibacterium</taxon>
    </lineage>
</organism>
<reference evidence="4 5" key="1">
    <citation type="submission" date="2018-03" db="EMBL/GenBank/DDBJ databases">
        <title>Complete genome sequencing of Faecalibacterium prausnitzii strains isolated from the human gut.</title>
        <authorList>
            <person name="Fitzgerald B.C."/>
            <person name="Shkoporov A.N."/>
            <person name="Ross P.R."/>
            <person name="Hill C."/>
        </authorList>
    </citation>
    <scope>NUCLEOTIDE SEQUENCE [LARGE SCALE GENOMIC DNA]</scope>
    <source>
        <strain evidence="4 5">ATCC 27768</strain>
    </source>
</reference>
<reference evidence="3 6" key="2">
    <citation type="journal article" date="2019" name="Nat. Med.">
        <title>A library of human gut bacterial isolates paired with longitudinal multiomics data enables mechanistic microbiome research.</title>
        <authorList>
            <person name="Poyet M."/>
            <person name="Groussin M."/>
            <person name="Gibbons S.M."/>
            <person name="Avila-Pacheco J."/>
            <person name="Jiang X."/>
            <person name="Kearney S.M."/>
            <person name="Perrotta A.R."/>
            <person name="Berdy B."/>
            <person name="Zhao S."/>
            <person name="Lieberman T.D."/>
            <person name="Swanson P.K."/>
            <person name="Smith M."/>
            <person name="Roesemann S."/>
            <person name="Alexander J.E."/>
            <person name="Rich S.A."/>
            <person name="Livny J."/>
            <person name="Vlamakis H."/>
            <person name="Clish C."/>
            <person name="Bullock K."/>
            <person name="Deik A."/>
            <person name="Scott J."/>
            <person name="Pierce K.A."/>
            <person name="Xavier R.J."/>
            <person name="Alm E.J."/>
        </authorList>
    </citation>
    <scope>NUCLEOTIDE SEQUENCE [LARGE SCALE GENOMIC DNA]</scope>
    <source>
        <strain evidence="3 6">BIOML-B9</strain>
    </source>
</reference>
<dbReference type="NCBIfam" id="TIGR01552">
    <property type="entry name" value="phd_fam"/>
    <property type="match status" value="1"/>
</dbReference>
<dbReference type="InterPro" id="IPR006442">
    <property type="entry name" value="Antitoxin_Phd/YefM"/>
</dbReference>
<name>A0A367G8A3_9FIRM</name>
<gene>
    <name evidence="4" type="ORF">C7J97_07610</name>
    <name evidence="3" type="ORF">GKD85_08245</name>
</gene>
<dbReference type="InterPro" id="IPR036165">
    <property type="entry name" value="YefM-like_sf"/>
</dbReference>
<protein>
    <recommendedName>
        <fullName evidence="2">Antitoxin</fullName>
    </recommendedName>
</protein>
<dbReference type="Pfam" id="PF02604">
    <property type="entry name" value="PhdYeFM_antitox"/>
    <property type="match status" value="1"/>
</dbReference>
<evidence type="ECO:0000313" key="4">
    <source>
        <dbReference type="EMBL" id="RCH46296.1"/>
    </source>
</evidence>
<dbReference type="AlphaFoldDB" id="A0A367G8A3"/>